<feature type="domain" description="Peptidase M61 catalytic" evidence="2">
    <location>
        <begin position="316"/>
        <end position="419"/>
    </location>
</feature>
<name>A0ABW6AHM3_9BACT</name>
<protein>
    <submittedName>
        <fullName evidence="4">Peptidase M61</fullName>
    </submittedName>
</protein>
<dbReference type="Gene3D" id="2.60.40.3650">
    <property type="match status" value="1"/>
</dbReference>
<keyword evidence="5" id="KW-1185">Reference proteome</keyword>
<organism evidence="4 5">
    <name type="scientific">Spirosoma flavum</name>
    <dbReference type="NCBI Taxonomy" id="2048557"/>
    <lineage>
        <taxon>Bacteria</taxon>
        <taxon>Pseudomonadati</taxon>
        <taxon>Bacteroidota</taxon>
        <taxon>Cytophagia</taxon>
        <taxon>Cytophagales</taxon>
        <taxon>Cytophagaceae</taxon>
        <taxon>Spirosoma</taxon>
    </lineage>
</organism>
<dbReference type="RefSeq" id="WP_381502045.1">
    <property type="nucleotide sequence ID" value="NZ_JBHUOM010000008.1"/>
</dbReference>
<feature type="chain" id="PRO_5046913049" evidence="1">
    <location>
        <begin position="25"/>
        <end position="527"/>
    </location>
</feature>
<feature type="domain" description="Peptidase M61 N-terminal" evidence="3">
    <location>
        <begin position="38"/>
        <end position="218"/>
    </location>
</feature>
<dbReference type="Pfam" id="PF17899">
    <property type="entry name" value="Peptidase_M61_N"/>
    <property type="match status" value="1"/>
</dbReference>
<evidence type="ECO:0000259" key="2">
    <source>
        <dbReference type="Pfam" id="PF05299"/>
    </source>
</evidence>
<dbReference type="InterPro" id="IPR007963">
    <property type="entry name" value="Peptidase_M61_catalytic"/>
</dbReference>
<dbReference type="SUPFAM" id="SSF55486">
    <property type="entry name" value="Metalloproteases ('zincins'), catalytic domain"/>
    <property type="match status" value="1"/>
</dbReference>
<dbReference type="EMBL" id="JBHUOM010000008">
    <property type="protein sequence ID" value="MFD2934986.1"/>
    <property type="molecule type" value="Genomic_DNA"/>
</dbReference>
<sequence length="527" mass="59714">MRNLKKIGLSLALLGMALASCTTAKLTRTASGVTTSYHYAVNLRQLEQHRLRVSVQLPPTRNKQAVFVLPKVVPGIYGTMNFGQYVADFAAFDLQDKPLAVVRQDTNSWAIAEASRLHHLTYTVSQTWEEFSTTKGRVPAFYRSAGSSYHPDSAFVLNYSTFIGYLDGQSALPYQVRFTKPTGFYGASYLTPQPLNDTTDVVQAPTYRELVDAPVLYARPDTAWIQLGSTRVLVALYDAAGKQPYAPVLARSLKTMLEAQRAYLGGTLPVEKYTFLIYYNQHQGAGRLVGDGLEHNHSTLCLLESPDRDNLANYVRGIASHEFFHVVTPLNIHARQIEDYDFRRPIFSEHLWLYEGLTEYETIHMPIREKLETLPEFLATLKSKAKAMSQYDDTLSLTQLSRQVSTRQDQFYNFYLKGTLFNLCLDIKLRELSGGKLGTQELIQLLLRRYGPHKPFVDDQLFDSLTQLTFPQMRDFFRDYLESGKPLPLAETLAKVGMAYDAKDYTISLVDHPTPTQLALRRAWIGQ</sequence>
<comment type="caution">
    <text evidence="4">The sequence shown here is derived from an EMBL/GenBank/DDBJ whole genome shotgun (WGS) entry which is preliminary data.</text>
</comment>
<accession>A0ABW6AHM3</accession>
<keyword evidence="1" id="KW-0732">Signal</keyword>
<proteinExistence type="predicted"/>
<dbReference type="Gene3D" id="1.10.390.10">
    <property type="entry name" value="Neutral Protease Domain 2"/>
    <property type="match status" value="1"/>
</dbReference>
<feature type="signal peptide" evidence="1">
    <location>
        <begin position="1"/>
        <end position="24"/>
    </location>
</feature>
<dbReference type="InterPro" id="IPR027268">
    <property type="entry name" value="Peptidase_M4/M1_CTD_sf"/>
</dbReference>
<dbReference type="InterPro" id="IPR040756">
    <property type="entry name" value="Peptidase_M61_N"/>
</dbReference>
<dbReference type="PROSITE" id="PS51257">
    <property type="entry name" value="PROKAR_LIPOPROTEIN"/>
    <property type="match status" value="1"/>
</dbReference>
<dbReference type="Proteomes" id="UP001597512">
    <property type="component" value="Unassembled WGS sequence"/>
</dbReference>
<dbReference type="Pfam" id="PF05299">
    <property type="entry name" value="Peptidase_M61"/>
    <property type="match status" value="1"/>
</dbReference>
<reference evidence="5" key="1">
    <citation type="journal article" date="2019" name="Int. J. Syst. Evol. Microbiol.">
        <title>The Global Catalogue of Microorganisms (GCM) 10K type strain sequencing project: providing services to taxonomists for standard genome sequencing and annotation.</title>
        <authorList>
            <consortium name="The Broad Institute Genomics Platform"/>
            <consortium name="The Broad Institute Genome Sequencing Center for Infectious Disease"/>
            <person name="Wu L."/>
            <person name="Ma J."/>
        </authorList>
    </citation>
    <scope>NUCLEOTIDE SEQUENCE [LARGE SCALE GENOMIC DNA]</scope>
    <source>
        <strain evidence="5">KCTC 52490</strain>
    </source>
</reference>
<evidence type="ECO:0000313" key="4">
    <source>
        <dbReference type="EMBL" id="MFD2934986.1"/>
    </source>
</evidence>
<gene>
    <name evidence="4" type="ORF">ACFS25_14415</name>
</gene>
<evidence type="ECO:0000259" key="3">
    <source>
        <dbReference type="Pfam" id="PF17899"/>
    </source>
</evidence>
<evidence type="ECO:0000313" key="5">
    <source>
        <dbReference type="Proteomes" id="UP001597512"/>
    </source>
</evidence>
<evidence type="ECO:0000256" key="1">
    <source>
        <dbReference type="SAM" id="SignalP"/>
    </source>
</evidence>